<dbReference type="InterPro" id="IPR016039">
    <property type="entry name" value="Thiolase-like"/>
</dbReference>
<dbReference type="InterPro" id="IPR001763">
    <property type="entry name" value="Rhodanese-like_dom"/>
</dbReference>
<dbReference type="AlphaFoldDB" id="A0A7C1FS23"/>
<evidence type="ECO:0000259" key="6">
    <source>
        <dbReference type="PROSITE" id="PS50206"/>
    </source>
</evidence>
<feature type="active site" description="Proton acceptor" evidence="4">
    <location>
        <position position="348"/>
    </location>
</feature>
<dbReference type="InterPro" id="IPR020616">
    <property type="entry name" value="Thiolase_N"/>
</dbReference>
<dbReference type="InterPro" id="IPR020613">
    <property type="entry name" value="Thiolase_CS"/>
</dbReference>
<dbReference type="InterPro" id="IPR020617">
    <property type="entry name" value="Thiolase_C"/>
</dbReference>
<keyword evidence="3 5" id="KW-0012">Acyltransferase</keyword>
<keyword evidence="2 5" id="KW-0808">Transferase</keyword>
<evidence type="ECO:0000256" key="3">
    <source>
        <dbReference type="ARBA" id="ARBA00023315"/>
    </source>
</evidence>
<dbReference type="CDD" id="cd00751">
    <property type="entry name" value="thiolase"/>
    <property type="match status" value="1"/>
</dbReference>
<evidence type="ECO:0000256" key="4">
    <source>
        <dbReference type="PIRSR" id="PIRSR000429-1"/>
    </source>
</evidence>
<dbReference type="FunFam" id="3.40.47.10:FF:000010">
    <property type="entry name" value="Acetyl-CoA acetyltransferase (Thiolase)"/>
    <property type="match status" value="1"/>
</dbReference>
<feature type="domain" description="Rhodanese" evidence="6">
    <location>
        <begin position="86"/>
        <end position="127"/>
    </location>
</feature>
<dbReference type="PROSITE" id="PS50206">
    <property type="entry name" value="RHODANESE_3"/>
    <property type="match status" value="1"/>
</dbReference>
<dbReference type="Pfam" id="PF00108">
    <property type="entry name" value="Thiolase_N"/>
    <property type="match status" value="1"/>
</dbReference>
<dbReference type="NCBIfam" id="TIGR01930">
    <property type="entry name" value="AcCoA-C-Actrans"/>
    <property type="match status" value="1"/>
</dbReference>
<dbReference type="InterPro" id="IPR002155">
    <property type="entry name" value="Thiolase"/>
</dbReference>
<dbReference type="GO" id="GO:0003988">
    <property type="term" value="F:acetyl-CoA C-acyltransferase activity"/>
    <property type="evidence" value="ECO:0007669"/>
    <property type="project" value="UniProtKB-ARBA"/>
</dbReference>
<feature type="active site" description="Acyl-thioester intermediate" evidence="4">
    <location>
        <position position="88"/>
    </location>
</feature>
<gene>
    <name evidence="7" type="ORF">ENP47_04785</name>
</gene>
<dbReference type="PIRSF" id="PIRSF000429">
    <property type="entry name" value="Ac-CoA_Ac_transf"/>
    <property type="match status" value="1"/>
</dbReference>
<evidence type="ECO:0000256" key="5">
    <source>
        <dbReference type="RuleBase" id="RU003557"/>
    </source>
</evidence>
<dbReference type="PROSITE" id="PS00099">
    <property type="entry name" value="THIOLASE_3"/>
    <property type="match status" value="1"/>
</dbReference>
<dbReference type="InterPro" id="IPR020610">
    <property type="entry name" value="Thiolase_AS"/>
</dbReference>
<dbReference type="EMBL" id="DSJL01000009">
    <property type="protein sequence ID" value="HEF64897.1"/>
    <property type="molecule type" value="Genomic_DNA"/>
</dbReference>
<dbReference type="PROSITE" id="PS00098">
    <property type="entry name" value="THIOLASE_1"/>
    <property type="match status" value="1"/>
</dbReference>
<dbReference type="PANTHER" id="PTHR18919">
    <property type="entry name" value="ACETYL-COA C-ACYLTRANSFERASE"/>
    <property type="match status" value="1"/>
</dbReference>
<name>A0A7C1FS23_THERO</name>
<dbReference type="SUPFAM" id="SSF53901">
    <property type="entry name" value="Thiolase-like"/>
    <property type="match status" value="2"/>
</dbReference>
<sequence>MPTPVIVSAVRTPIGRFGGGLKDVPAWRLGAIVIAEAVRRAALQPSAVDEVLMGNVLQAGQGMNPARRAAITAGLPDAVPAMTINMVCGSGLRAVAMAAQAIALGEAEVVVAGGMESMSQAPYLLTGARFGYRLGHGTLYDSMLADGLTDAFHDCHMGITAENIAREYGIGREEQDRFALESQRRAARAWETGVFADEVVPVEVESKQGIDRIERDEHLRPDTTLETLARLRPAFDPEGTVTAGNASGINDGAAALVVMSEERARRSGLQPLAIIRSWAWAGVPPRVMGLGPIPALRRALARLDLRVSDLDLYEINEAFAVQVLAVQRELGLDPAKLNIHGGAIALGHPIGASGARILVTLVHALRRTGGRFGAAALCIGGGMGIAMVVEQPTAG</sequence>
<evidence type="ECO:0000256" key="2">
    <source>
        <dbReference type="ARBA" id="ARBA00022679"/>
    </source>
</evidence>
<comment type="similarity">
    <text evidence="1 5">Belongs to the thiolase-like superfamily. Thiolase family.</text>
</comment>
<organism evidence="7">
    <name type="scientific">Thermomicrobium roseum</name>
    <dbReference type="NCBI Taxonomy" id="500"/>
    <lineage>
        <taxon>Bacteria</taxon>
        <taxon>Pseudomonadati</taxon>
        <taxon>Thermomicrobiota</taxon>
        <taxon>Thermomicrobia</taxon>
        <taxon>Thermomicrobiales</taxon>
        <taxon>Thermomicrobiaceae</taxon>
        <taxon>Thermomicrobium</taxon>
    </lineage>
</organism>
<comment type="caution">
    <text evidence="7">The sequence shown here is derived from an EMBL/GenBank/DDBJ whole genome shotgun (WGS) entry which is preliminary data.</text>
</comment>
<dbReference type="PANTHER" id="PTHR18919:SF107">
    <property type="entry name" value="ACETYL-COA ACETYLTRANSFERASE, CYTOSOLIC"/>
    <property type="match status" value="1"/>
</dbReference>
<dbReference type="Pfam" id="PF02803">
    <property type="entry name" value="Thiolase_C"/>
    <property type="match status" value="1"/>
</dbReference>
<proteinExistence type="inferred from homology"/>
<dbReference type="PROSITE" id="PS00737">
    <property type="entry name" value="THIOLASE_2"/>
    <property type="match status" value="1"/>
</dbReference>
<evidence type="ECO:0000313" key="7">
    <source>
        <dbReference type="EMBL" id="HEF64897.1"/>
    </source>
</evidence>
<evidence type="ECO:0000256" key="1">
    <source>
        <dbReference type="ARBA" id="ARBA00010982"/>
    </source>
</evidence>
<dbReference type="InterPro" id="IPR020615">
    <property type="entry name" value="Thiolase_acyl_enz_int_AS"/>
</dbReference>
<dbReference type="Gene3D" id="3.40.47.10">
    <property type="match status" value="2"/>
</dbReference>
<accession>A0A7C1FS23</accession>
<reference evidence="7" key="1">
    <citation type="journal article" date="2020" name="mSystems">
        <title>Genome- and Community-Level Interaction Insights into Carbon Utilization and Element Cycling Functions of Hydrothermarchaeota in Hydrothermal Sediment.</title>
        <authorList>
            <person name="Zhou Z."/>
            <person name="Liu Y."/>
            <person name="Xu W."/>
            <person name="Pan J."/>
            <person name="Luo Z.H."/>
            <person name="Li M."/>
        </authorList>
    </citation>
    <scope>NUCLEOTIDE SEQUENCE [LARGE SCALE GENOMIC DNA]</scope>
    <source>
        <strain evidence="7">SpSt-222</strain>
    </source>
</reference>
<protein>
    <submittedName>
        <fullName evidence="7">Acetyl-CoA C-acetyltransferase</fullName>
    </submittedName>
</protein>
<feature type="active site" description="Proton acceptor" evidence="4">
    <location>
        <position position="378"/>
    </location>
</feature>